<dbReference type="PANTHER" id="PTHR45418">
    <property type="entry name" value="CANCER/TESTIS ANTIGEN 55"/>
    <property type="match status" value="1"/>
</dbReference>
<comment type="subcellular location">
    <subcellularLocation>
        <location evidence="1">Cytoplasm</location>
    </subcellularLocation>
</comment>
<sequence>SRTHLSDPSLQTVQGIVTSFCSDYGLIDESIYFSTDVSGHLPLKVGQKVTAVVKEDKTSHKLKAIKVRFGDMSLGTVLFLVDSRIRILVGCVNRIKNDTVYIDKKIYFSLDIVSEVFSLAVLGFMPYKGDWLEVEYSLLPGTSKIKTHSAKPMNCKHVDKVICFHDRCGVIDYTIFFTLDSLKLPVGYIPQPYDIVSVVVVESVQLCCTWRAVSMTPSPFLFHVFFPRFQ</sequence>
<protein>
    <recommendedName>
        <fullName evidence="4">Cancer/testis antigen 55</fullName>
    </recommendedName>
</protein>
<keyword evidence="2" id="KW-0963">Cytoplasm</keyword>
<organism evidence="3">
    <name type="scientific">Castor canadensis</name>
    <name type="common">American beaver</name>
    <dbReference type="NCBI Taxonomy" id="51338"/>
    <lineage>
        <taxon>Eukaryota</taxon>
        <taxon>Metazoa</taxon>
        <taxon>Chordata</taxon>
        <taxon>Craniata</taxon>
        <taxon>Vertebrata</taxon>
        <taxon>Euteleostomi</taxon>
        <taxon>Mammalia</taxon>
        <taxon>Eutheria</taxon>
        <taxon>Euarchontoglires</taxon>
        <taxon>Glires</taxon>
        <taxon>Rodentia</taxon>
        <taxon>Castorimorpha</taxon>
        <taxon>Castoridae</taxon>
        <taxon>Castor</taxon>
    </lineage>
</organism>
<dbReference type="GO" id="GO:0005737">
    <property type="term" value="C:cytoplasm"/>
    <property type="evidence" value="ECO:0007669"/>
    <property type="project" value="UniProtKB-SubCell"/>
</dbReference>
<evidence type="ECO:0008006" key="4">
    <source>
        <dbReference type="Google" id="ProtNLM"/>
    </source>
</evidence>
<evidence type="ECO:0000256" key="1">
    <source>
        <dbReference type="ARBA" id="ARBA00004496"/>
    </source>
</evidence>
<dbReference type="PANTHER" id="PTHR45418:SF1">
    <property type="entry name" value="CANCER_TESTIS ANTIGEN 55"/>
    <property type="match status" value="1"/>
</dbReference>
<proteinExistence type="predicted"/>
<evidence type="ECO:0000313" key="3">
    <source>
        <dbReference type="Ensembl" id="ENSCCNP00000024454.1"/>
    </source>
</evidence>
<evidence type="ECO:0000256" key="2">
    <source>
        <dbReference type="ARBA" id="ARBA00022490"/>
    </source>
</evidence>
<dbReference type="AlphaFoldDB" id="A0A8C0ZWL8"/>
<dbReference type="Ensembl" id="ENSCCNT00000031175.1">
    <property type="protein sequence ID" value="ENSCCNP00000024454.1"/>
    <property type="gene ID" value="ENSCCNG00000023933.1"/>
</dbReference>
<accession>A0A8C0ZWL8</accession>
<reference evidence="3" key="1">
    <citation type="submission" date="2023-09" db="UniProtKB">
        <authorList>
            <consortium name="Ensembl"/>
        </authorList>
    </citation>
    <scope>IDENTIFICATION</scope>
</reference>
<name>A0A8C0ZWL8_CASCN</name>